<keyword evidence="2" id="KW-0812">Transmembrane</keyword>
<dbReference type="PANTHER" id="PTHR31834">
    <property type="entry name" value="INITIATION-SPECIFIC ALPHA-1,6-MANNOSYLTRANSFERASE"/>
    <property type="match status" value="1"/>
</dbReference>
<dbReference type="GO" id="GO:0000136">
    <property type="term" value="C:mannan polymerase complex"/>
    <property type="evidence" value="ECO:0007669"/>
    <property type="project" value="TreeGrafter"/>
</dbReference>
<evidence type="ECO:0008006" key="5">
    <source>
        <dbReference type="Google" id="ProtNLM"/>
    </source>
</evidence>
<dbReference type="GO" id="GO:0006487">
    <property type="term" value="P:protein N-linked glycosylation"/>
    <property type="evidence" value="ECO:0007669"/>
    <property type="project" value="TreeGrafter"/>
</dbReference>
<keyword evidence="2" id="KW-1133">Transmembrane helix</keyword>
<dbReference type="SUPFAM" id="SSF53448">
    <property type="entry name" value="Nucleotide-diphospho-sugar transferases"/>
    <property type="match status" value="1"/>
</dbReference>
<evidence type="ECO:0000256" key="2">
    <source>
        <dbReference type="SAM" id="Phobius"/>
    </source>
</evidence>
<feature type="region of interest" description="Disordered" evidence="1">
    <location>
        <begin position="65"/>
        <end position="105"/>
    </location>
</feature>
<keyword evidence="4" id="KW-1185">Reference proteome</keyword>
<feature type="compositionally biased region" description="Basic and acidic residues" evidence="1">
    <location>
        <begin position="73"/>
        <end position="89"/>
    </location>
</feature>
<dbReference type="PANTHER" id="PTHR31834:SF1">
    <property type="entry name" value="INITIATION-SPECIFIC ALPHA-1,6-MANNOSYLTRANSFERASE"/>
    <property type="match status" value="1"/>
</dbReference>
<protein>
    <recommendedName>
        <fullName evidence="5">Initiation-specific alpha-1,6-mannosyltransferase</fullName>
    </recommendedName>
</protein>
<name>X6MM13_RETFI</name>
<organism evidence="3 4">
    <name type="scientific">Reticulomyxa filosa</name>
    <dbReference type="NCBI Taxonomy" id="46433"/>
    <lineage>
        <taxon>Eukaryota</taxon>
        <taxon>Sar</taxon>
        <taxon>Rhizaria</taxon>
        <taxon>Retaria</taxon>
        <taxon>Foraminifera</taxon>
        <taxon>Monothalamids</taxon>
        <taxon>Reticulomyxidae</taxon>
        <taxon>Reticulomyxa</taxon>
    </lineage>
</organism>
<dbReference type="Pfam" id="PF04488">
    <property type="entry name" value="Gly_transf_sug"/>
    <property type="match status" value="1"/>
</dbReference>
<reference evidence="3 4" key="1">
    <citation type="journal article" date="2013" name="Curr. Biol.">
        <title>The Genome of the Foraminiferan Reticulomyxa filosa.</title>
        <authorList>
            <person name="Glockner G."/>
            <person name="Hulsmann N."/>
            <person name="Schleicher M."/>
            <person name="Noegel A.A."/>
            <person name="Eichinger L."/>
            <person name="Gallinger C."/>
            <person name="Pawlowski J."/>
            <person name="Sierra R."/>
            <person name="Euteneuer U."/>
            <person name="Pillet L."/>
            <person name="Moustafa A."/>
            <person name="Platzer M."/>
            <person name="Groth M."/>
            <person name="Szafranski K."/>
            <person name="Schliwa M."/>
        </authorList>
    </citation>
    <scope>NUCLEOTIDE SEQUENCE [LARGE SCALE GENOMIC DNA]</scope>
</reference>
<dbReference type="Proteomes" id="UP000023152">
    <property type="component" value="Unassembled WGS sequence"/>
</dbReference>
<feature type="compositionally biased region" description="Polar residues" evidence="1">
    <location>
        <begin position="93"/>
        <end position="105"/>
    </location>
</feature>
<comment type="caution">
    <text evidence="3">The sequence shown here is derived from an EMBL/GenBank/DDBJ whole genome shotgun (WGS) entry which is preliminary data.</text>
</comment>
<dbReference type="GO" id="GO:0000009">
    <property type="term" value="F:alpha-1,6-mannosyltransferase activity"/>
    <property type="evidence" value="ECO:0007669"/>
    <property type="project" value="InterPro"/>
</dbReference>
<dbReference type="InterPro" id="IPR007577">
    <property type="entry name" value="GlycoTrfase_DXD_sugar-bd_CS"/>
</dbReference>
<dbReference type="InterPro" id="IPR039367">
    <property type="entry name" value="Och1-like"/>
</dbReference>
<dbReference type="EMBL" id="ASPP01020014">
    <property type="protein sequence ID" value="ETO14472.1"/>
    <property type="molecule type" value="Genomic_DNA"/>
</dbReference>
<dbReference type="Gene3D" id="3.90.550.20">
    <property type="match status" value="1"/>
</dbReference>
<gene>
    <name evidence="3" type="ORF">RFI_22901</name>
</gene>
<keyword evidence="2" id="KW-0472">Membrane</keyword>
<feature type="transmembrane region" description="Helical" evidence="2">
    <location>
        <begin position="17"/>
        <end position="37"/>
    </location>
</feature>
<accession>X6MM13</accession>
<evidence type="ECO:0000256" key="1">
    <source>
        <dbReference type="SAM" id="MobiDB-lite"/>
    </source>
</evidence>
<dbReference type="OrthoDB" id="409543at2759"/>
<dbReference type="AlphaFoldDB" id="X6MM13"/>
<dbReference type="InterPro" id="IPR029044">
    <property type="entry name" value="Nucleotide-diphossugar_trans"/>
</dbReference>
<proteinExistence type="predicted"/>
<evidence type="ECO:0000313" key="4">
    <source>
        <dbReference type="Proteomes" id="UP000023152"/>
    </source>
</evidence>
<sequence>MLSSPLLNQKKLNKKQCALIFILSILVFVLAVSSLLYKALFLPMAEPTTTPAALRLEVGNYNASDTKTLQSSENEKSKADKESPTKVEFPRNIIQTNRNPPNADSWKSANKEWNYMYFNDKKMIETITTFLLNRHRHSNATTRNAVKDESHVSSLLKELKMVEKADLFRYIAIYEYGGIYADSDVECKVAIDEWLLRYADTLPVKHLNDVDMIVGVEFPDIHPPDPLQLVQWTFGAKKRNPLIKFIIDSCIDTIVNRKNITDVLERTGPIMFTRAILRYINSHATPSSSHRSTTQQRHLSSASSVFHAVNTLFSMQQLDKNGQILTLYHSDNVQFTLCILPYRAFAVHWMHNYNKRPVSQQLVMHQFRGSWKRRLLQFFFPWFNSSFSDPF</sequence>
<evidence type="ECO:0000313" key="3">
    <source>
        <dbReference type="EMBL" id="ETO14472.1"/>
    </source>
</evidence>